<comment type="similarity">
    <text evidence="2">Belongs to the universal ribosomal protein uS11 family.</text>
</comment>
<dbReference type="SMART" id="SM01176">
    <property type="entry name" value="DUF4208"/>
    <property type="match status" value="1"/>
</dbReference>
<organism evidence="15">
    <name type="scientific">Darwinula stevensoni</name>
    <dbReference type="NCBI Taxonomy" id="69355"/>
    <lineage>
        <taxon>Eukaryota</taxon>
        <taxon>Metazoa</taxon>
        <taxon>Ecdysozoa</taxon>
        <taxon>Arthropoda</taxon>
        <taxon>Crustacea</taxon>
        <taxon>Oligostraca</taxon>
        <taxon>Ostracoda</taxon>
        <taxon>Podocopa</taxon>
        <taxon>Podocopida</taxon>
        <taxon>Darwinulocopina</taxon>
        <taxon>Darwinuloidea</taxon>
        <taxon>Darwinulidae</taxon>
        <taxon>Darwinula</taxon>
    </lineage>
</organism>
<comment type="similarity">
    <text evidence="3">Belongs to the SNF2/RAD54 helicase family.</text>
</comment>
<feature type="compositionally biased region" description="Acidic residues" evidence="12">
    <location>
        <begin position="285"/>
        <end position="299"/>
    </location>
</feature>
<reference evidence="15" key="1">
    <citation type="submission" date="2020-11" db="EMBL/GenBank/DDBJ databases">
        <authorList>
            <person name="Tran Van P."/>
        </authorList>
    </citation>
    <scope>NUCLEOTIDE SEQUENCE</scope>
</reference>
<dbReference type="SUPFAM" id="SSF53137">
    <property type="entry name" value="Translational machinery components"/>
    <property type="match status" value="1"/>
</dbReference>
<dbReference type="SMART" id="SM00487">
    <property type="entry name" value="DEXDc"/>
    <property type="match status" value="1"/>
</dbReference>
<dbReference type="InterPro" id="IPR027417">
    <property type="entry name" value="P-loop_NTPase"/>
</dbReference>
<keyword evidence="9" id="KW-0238">DNA-binding</keyword>
<dbReference type="InterPro" id="IPR001971">
    <property type="entry name" value="Ribosomal_uS11"/>
</dbReference>
<feature type="region of interest" description="Disordered" evidence="12">
    <location>
        <begin position="33"/>
        <end position="64"/>
    </location>
</feature>
<evidence type="ECO:0000256" key="6">
    <source>
        <dbReference type="ARBA" id="ARBA00022801"/>
    </source>
</evidence>
<dbReference type="Pfam" id="PF23588">
    <property type="entry name" value="HTH_CHD1_Hrp3"/>
    <property type="match status" value="1"/>
</dbReference>
<dbReference type="InterPro" id="IPR049730">
    <property type="entry name" value="SNF2/RAD54-like_C"/>
</dbReference>
<feature type="compositionally biased region" description="Acidic residues" evidence="12">
    <location>
        <begin position="383"/>
        <end position="394"/>
    </location>
</feature>
<dbReference type="GO" id="GO:0006412">
    <property type="term" value="P:translation"/>
    <property type="evidence" value="ECO:0007669"/>
    <property type="project" value="InterPro"/>
</dbReference>
<dbReference type="GO" id="GO:0016887">
    <property type="term" value="F:ATP hydrolysis activity"/>
    <property type="evidence" value="ECO:0007669"/>
    <property type="project" value="TreeGrafter"/>
</dbReference>
<keyword evidence="11" id="KW-0687">Ribonucleoprotein</keyword>
<feature type="compositionally biased region" description="Basic residues" evidence="12">
    <location>
        <begin position="1203"/>
        <end position="1212"/>
    </location>
</feature>
<dbReference type="Gene3D" id="1.10.10.60">
    <property type="entry name" value="Homeodomain-like"/>
    <property type="match status" value="1"/>
</dbReference>
<dbReference type="GO" id="GO:0034728">
    <property type="term" value="P:nucleosome organization"/>
    <property type="evidence" value="ECO:0007669"/>
    <property type="project" value="TreeGrafter"/>
</dbReference>
<feature type="region of interest" description="Disordered" evidence="12">
    <location>
        <begin position="137"/>
        <end position="406"/>
    </location>
</feature>
<evidence type="ECO:0000313" key="16">
    <source>
        <dbReference type="Proteomes" id="UP000677054"/>
    </source>
</evidence>
<dbReference type="InterPro" id="IPR002464">
    <property type="entry name" value="DNA/RNA_helicase_DEAH_CS"/>
</dbReference>
<feature type="compositionally biased region" description="Basic and acidic residues" evidence="12">
    <location>
        <begin position="955"/>
        <end position="971"/>
    </location>
</feature>
<dbReference type="InterPro" id="IPR038718">
    <property type="entry name" value="SNF2-like_sf"/>
</dbReference>
<keyword evidence="6" id="KW-0378">Hydrolase</keyword>
<dbReference type="GO" id="GO:0003677">
    <property type="term" value="F:DNA binding"/>
    <property type="evidence" value="ECO:0007669"/>
    <property type="project" value="UniProtKB-KW"/>
</dbReference>
<dbReference type="Pfam" id="PF18375">
    <property type="entry name" value="CDH1_2_SANT_HL1"/>
    <property type="match status" value="1"/>
</dbReference>
<dbReference type="GO" id="GO:0000785">
    <property type="term" value="C:chromatin"/>
    <property type="evidence" value="ECO:0007669"/>
    <property type="project" value="TreeGrafter"/>
</dbReference>
<dbReference type="GO" id="GO:0003682">
    <property type="term" value="F:chromatin binding"/>
    <property type="evidence" value="ECO:0007669"/>
    <property type="project" value="TreeGrafter"/>
</dbReference>
<dbReference type="InterPro" id="IPR014001">
    <property type="entry name" value="Helicase_ATP-bd"/>
</dbReference>
<dbReference type="GO" id="GO:0005840">
    <property type="term" value="C:ribosome"/>
    <property type="evidence" value="ECO:0007669"/>
    <property type="project" value="UniProtKB-KW"/>
</dbReference>
<protein>
    <submittedName>
        <fullName evidence="15">Uncharacterized protein</fullName>
    </submittedName>
</protein>
<feature type="region of interest" description="Disordered" evidence="12">
    <location>
        <begin position="952"/>
        <end position="971"/>
    </location>
</feature>
<keyword evidence="4" id="KW-0677">Repeat</keyword>
<evidence type="ECO:0000256" key="1">
    <source>
        <dbReference type="ARBA" id="ARBA00004123"/>
    </source>
</evidence>
<dbReference type="PROSITE" id="PS51192">
    <property type="entry name" value="HELICASE_ATP_BIND_1"/>
    <property type="match status" value="1"/>
</dbReference>
<feature type="compositionally biased region" description="Acidic residues" evidence="12">
    <location>
        <begin position="1217"/>
        <end position="1227"/>
    </location>
</feature>
<feature type="domain" description="Helicase ATP-binding" evidence="13">
    <location>
        <begin position="413"/>
        <end position="583"/>
    </location>
</feature>
<keyword evidence="10" id="KW-0539">Nucleus</keyword>
<dbReference type="InterPro" id="IPR056302">
    <property type="entry name" value="CHD1-2/Hrp3_HTH"/>
</dbReference>
<keyword evidence="7" id="KW-0067">ATP-binding</keyword>
<dbReference type="Gene3D" id="3.30.420.80">
    <property type="entry name" value="Ribosomal protein S11"/>
    <property type="match status" value="1"/>
</dbReference>
<dbReference type="GO" id="GO:0005634">
    <property type="term" value="C:nucleus"/>
    <property type="evidence" value="ECO:0007669"/>
    <property type="project" value="UniProtKB-SubCell"/>
</dbReference>
<dbReference type="GO" id="GO:1990904">
    <property type="term" value="C:ribonucleoprotein complex"/>
    <property type="evidence" value="ECO:0007669"/>
    <property type="project" value="UniProtKB-KW"/>
</dbReference>
<name>A0A7R8X3U0_9CRUS</name>
<evidence type="ECO:0000256" key="12">
    <source>
        <dbReference type="SAM" id="MobiDB-lite"/>
    </source>
</evidence>
<evidence type="ECO:0000256" key="10">
    <source>
        <dbReference type="ARBA" id="ARBA00023242"/>
    </source>
</evidence>
<dbReference type="SUPFAM" id="SSF52540">
    <property type="entry name" value="P-loop containing nucleoside triphosphate hydrolases"/>
    <property type="match status" value="2"/>
</dbReference>
<evidence type="ECO:0000313" key="15">
    <source>
        <dbReference type="EMBL" id="CAD7242202.1"/>
    </source>
</evidence>
<evidence type="ECO:0000256" key="9">
    <source>
        <dbReference type="ARBA" id="ARBA00023125"/>
    </source>
</evidence>
<dbReference type="PANTHER" id="PTHR45623:SF14">
    <property type="entry name" value="CHROMODOMAIN-HELICASE-DNA-BINDING PROTEIN 1"/>
    <property type="match status" value="1"/>
</dbReference>
<dbReference type="Pfam" id="PF00411">
    <property type="entry name" value="Ribosomal_S11"/>
    <property type="match status" value="1"/>
</dbReference>
<evidence type="ECO:0000256" key="5">
    <source>
        <dbReference type="ARBA" id="ARBA00022741"/>
    </source>
</evidence>
<dbReference type="Gene3D" id="3.40.50.300">
    <property type="entry name" value="P-loop containing nucleotide triphosphate hydrolases"/>
    <property type="match status" value="1"/>
</dbReference>
<proteinExistence type="inferred from homology"/>
<dbReference type="InterPro" id="IPR036967">
    <property type="entry name" value="Ribosomal_uS11_sf"/>
</dbReference>
<feature type="region of interest" description="Disordered" evidence="12">
    <location>
        <begin position="1191"/>
        <end position="1246"/>
    </location>
</feature>
<sequence length="1546" mass="175634">MFRALKALFQPQFALESVSNPLRMISTSASVRKAEDRKRMMKSVPKMDEGTSGEKTQDLDFTRRGGMFPDEDTPTTLFDGVPFMQLPIIHIKVSKNNTLITCTDYKGKPHYMHSCGKEGFKNCRKGTNVAAQATGISAALDDGEDRSEEDQASSSDDEDEQPKKRQHKSSSEGSDSDSSSSSSAKEDEESWDGDESRNDAKDLDDEDSKRESTASSSLTPRKERFADLKQYWEENPDVYGIRRSGRSRKEPERLQIIESDSNDAPRSSVRKAEGRVKQRGQRLSDEDEDSKEDDSEEESCASRRSRHKELPKRSQSSLKNAKKSRSLSSRKRVQLSETSEDESSSGSLYEESDAEPSSSPKKRAGRSRTQRSGAQVSYKEASSEGEQEGDEGNQETEKMADVTQPQEELGECIEKILNYRYGRKGDEMGLGKTIQVICFLSYLYEAQSLYGPFLIVVPLSTLTSWQRETATWFPSLNLVTYIGDVNSRNLIRQYEWCHLGNKRLKFNAILTTYEILLKDKAFLGSISWAVLVVDEAHRLKNEDSLLYKSLMDFDTNHRVLVTGTPLQNSLKELWALLHFIMPERFDNWKEFESEHAAEKAAEKGYLRLHKLLEPFILRRVKKDVEKSLPAKVEQILRVEMTSSQKQYYKWILTKNYEALRKGNRGSLSTFANIIVELKKCCNHAFLTKPPEYSQSQSQSERLQHLRKGSGKLLLLDKLLVRLRETGHRVLIFSQMVRMLDILGEYLQLRHFPFQRLDGGIKGELRRQALDHFNAPGSLDFCFLLSTRAGGLGINLATADTVVIFDSDWNPQNDLQAQSRAHRIGQKNQVNIYRLVTKNSVEEDIIERAKRKMVLDHLVIQRMDTTGRAILDRKANNPNATSVPFNKEELSAILKFGAEELFKDDDENEDEPACDIDDILHRAELREDDEGKMPGDELLSAFKMASFAIEEDEDEGGKVEIESDHKDPDVNSKDWAEIIPENFRKKVEAEERDKELKDIYLPPRFVRSWKKFGNPMQRLDAIAGDAELLEKPMGDLRRLGELLLRRCEEALRQQQEKIDATPADSADASMPGRGRRGPSFKVGGVSVNAKTLKAQMTDLQPLAAVIPSSKKVRDAWVLEIPRLKPAQFDCDWTIQDDSALLRGVYEYGMGAWEQIKMDPILGLTDKILPTGADKKPQSKQLQSRCDYLLRLLRRSHNPPPGKGSPRKGRKVKTKAIVEDNDISSDDEDDKLKPEDSGKQKEKEDTNQAEVFLSCKEKMRPVKKALKALDRPEEGLNEKEQVAHTRHCLRLIGDHICSLLKEHADDMGKLKEWRHHLWSFVSQFTECDAKKLYKLYKKAKKKEKDKEKEKEKEKERDKTKEKDPGAREKGKRKLNFHNSDAENQDASPSKKPYRDSSYRKSSFSKLSIFLLALLWVRMIPKGVITIINHITSIQALGEVLYGTGVHNNTTNSHITSLMNILISEGHPCTGQQALIHISIRIGIEMVVEVKVEVDGMQVAPLNFHCHPLFGEVPLGSSPVILVFHMTRNSEIEAVSIQVTSTLSLPCDI</sequence>
<dbReference type="GO" id="GO:0140658">
    <property type="term" value="F:ATP-dependent chromatin remodeler activity"/>
    <property type="evidence" value="ECO:0007669"/>
    <property type="project" value="TreeGrafter"/>
</dbReference>
<keyword evidence="16" id="KW-1185">Reference proteome</keyword>
<feature type="compositionally biased region" description="Basic and acidic residues" evidence="12">
    <location>
        <begin position="194"/>
        <end position="212"/>
    </location>
</feature>
<evidence type="ECO:0000256" key="7">
    <source>
        <dbReference type="ARBA" id="ARBA00022840"/>
    </source>
</evidence>
<feature type="compositionally biased region" description="Basic and acidic residues" evidence="12">
    <location>
        <begin position="1340"/>
        <end position="1366"/>
    </location>
</feature>
<feature type="compositionally biased region" description="Basic residues" evidence="12">
    <location>
        <begin position="360"/>
        <end position="369"/>
    </location>
</feature>
<evidence type="ECO:0000256" key="3">
    <source>
        <dbReference type="ARBA" id="ARBA00007025"/>
    </source>
</evidence>
<gene>
    <name evidence="15" type="ORF">DSTB1V02_LOCUS2173</name>
</gene>
<dbReference type="PROSITE" id="PS51194">
    <property type="entry name" value="HELICASE_CTER"/>
    <property type="match status" value="1"/>
</dbReference>
<dbReference type="InterPro" id="IPR025260">
    <property type="entry name" value="CHD1-like_C"/>
</dbReference>
<evidence type="ECO:0000256" key="11">
    <source>
        <dbReference type="ARBA" id="ARBA00023274"/>
    </source>
</evidence>
<keyword evidence="8" id="KW-0689">Ribosomal protein</keyword>
<dbReference type="SMART" id="SM00490">
    <property type="entry name" value="HELICc"/>
    <property type="match status" value="1"/>
</dbReference>
<feature type="region of interest" description="Disordered" evidence="12">
    <location>
        <begin position="1340"/>
        <end position="1395"/>
    </location>
</feature>
<evidence type="ECO:0000259" key="14">
    <source>
        <dbReference type="PROSITE" id="PS51194"/>
    </source>
</evidence>
<dbReference type="PANTHER" id="PTHR45623">
    <property type="entry name" value="CHROMODOMAIN-HELICASE-DNA-BINDING PROTEIN 3-RELATED-RELATED"/>
    <property type="match status" value="1"/>
</dbReference>
<dbReference type="GO" id="GO:0042393">
    <property type="term" value="F:histone binding"/>
    <property type="evidence" value="ECO:0007669"/>
    <property type="project" value="TreeGrafter"/>
</dbReference>
<feature type="compositionally biased region" description="Low complexity" evidence="12">
    <location>
        <begin position="171"/>
        <end position="183"/>
    </location>
</feature>
<dbReference type="InterPro" id="IPR040793">
    <property type="entry name" value="CDH1_2_SANT_HL1"/>
</dbReference>
<dbReference type="GO" id="GO:0005524">
    <property type="term" value="F:ATP binding"/>
    <property type="evidence" value="ECO:0007669"/>
    <property type="project" value="UniProtKB-KW"/>
</dbReference>
<dbReference type="Pfam" id="PF00271">
    <property type="entry name" value="Helicase_C"/>
    <property type="match status" value="1"/>
</dbReference>
<feature type="compositionally biased region" description="Basic and acidic residues" evidence="12">
    <location>
        <begin position="220"/>
        <end position="232"/>
    </location>
</feature>
<comment type="subcellular location">
    <subcellularLocation>
        <location evidence="1">Nucleus</location>
    </subcellularLocation>
</comment>
<feature type="compositionally biased region" description="Acidic residues" evidence="12">
    <location>
        <begin position="141"/>
        <end position="160"/>
    </location>
</feature>
<feature type="domain" description="Helicase C-terminal" evidence="14">
    <location>
        <begin position="714"/>
        <end position="865"/>
    </location>
</feature>
<evidence type="ECO:0000256" key="4">
    <source>
        <dbReference type="ARBA" id="ARBA00022737"/>
    </source>
</evidence>
<dbReference type="Proteomes" id="UP000677054">
    <property type="component" value="Unassembled WGS sequence"/>
</dbReference>
<feature type="region of interest" description="Disordered" evidence="12">
    <location>
        <begin position="1053"/>
        <end position="1079"/>
    </location>
</feature>
<dbReference type="FunFam" id="3.40.50.300:FF:000130">
    <property type="entry name" value="Chromodomain-helicase-DNA-binding protein 2 isoform 1"/>
    <property type="match status" value="1"/>
</dbReference>
<dbReference type="EMBL" id="LR899748">
    <property type="protein sequence ID" value="CAD7242202.1"/>
    <property type="molecule type" value="Genomic_DNA"/>
</dbReference>
<dbReference type="CDD" id="cd18793">
    <property type="entry name" value="SF2_C_SNF"/>
    <property type="match status" value="1"/>
</dbReference>
<dbReference type="InterPro" id="IPR000330">
    <property type="entry name" value="SNF2_N"/>
</dbReference>
<evidence type="ECO:0000256" key="2">
    <source>
        <dbReference type="ARBA" id="ARBA00006194"/>
    </source>
</evidence>
<evidence type="ECO:0000259" key="13">
    <source>
        <dbReference type="PROSITE" id="PS51192"/>
    </source>
</evidence>
<dbReference type="PROSITE" id="PS00690">
    <property type="entry name" value="DEAH_ATP_HELICASE"/>
    <property type="match status" value="1"/>
</dbReference>
<accession>A0A7R8X3U0</accession>
<dbReference type="GO" id="GO:0003735">
    <property type="term" value="F:structural constituent of ribosome"/>
    <property type="evidence" value="ECO:0007669"/>
    <property type="project" value="InterPro"/>
</dbReference>
<feature type="compositionally biased region" description="Basic residues" evidence="12">
    <location>
        <begin position="320"/>
        <end position="333"/>
    </location>
</feature>
<dbReference type="EMBL" id="CAJPEV010000231">
    <property type="protein sequence ID" value="CAG0882725.1"/>
    <property type="molecule type" value="Genomic_DNA"/>
</dbReference>
<dbReference type="OrthoDB" id="5857104at2759"/>
<dbReference type="Pfam" id="PF00176">
    <property type="entry name" value="SNF2-rel_dom"/>
    <property type="match status" value="1"/>
</dbReference>
<dbReference type="InterPro" id="IPR001650">
    <property type="entry name" value="Helicase_C-like"/>
</dbReference>
<keyword evidence="5" id="KW-0547">Nucleotide-binding</keyword>
<dbReference type="Pfam" id="PF13907">
    <property type="entry name" value="CHD1-like_C"/>
    <property type="match status" value="1"/>
</dbReference>
<evidence type="ECO:0000256" key="8">
    <source>
        <dbReference type="ARBA" id="ARBA00022980"/>
    </source>
</evidence>
<dbReference type="Gene3D" id="3.40.50.10810">
    <property type="entry name" value="Tandem AAA-ATPase domain"/>
    <property type="match status" value="1"/>
</dbReference>
<feature type="compositionally biased region" description="Basic and acidic residues" evidence="12">
    <location>
        <begin position="1228"/>
        <end position="1244"/>
    </location>
</feature>